<evidence type="ECO:0000313" key="3">
    <source>
        <dbReference type="Proteomes" id="UP000518266"/>
    </source>
</evidence>
<name>A0A7J5XX73_DISMA</name>
<keyword evidence="3" id="KW-1185">Reference proteome</keyword>
<dbReference type="AlphaFoldDB" id="A0A7J5XX73"/>
<dbReference type="EMBL" id="JAAKFY010000019">
    <property type="protein sequence ID" value="KAF3841720.1"/>
    <property type="molecule type" value="Genomic_DNA"/>
</dbReference>
<dbReference type="Proteomes" id="UP000518266">
    <property type="component" value="Unassembled WGS sequence"/>
</dbReference>
<proteinExistence type="predicted"/>
<organism evidence="1 3">
    <name type="scientific">Dissostichus mawsoni</name>
    <name type="common">Antarctic cod</name>
    <dbReference type="NCBI Taxonomy" id="36200"/>
    <lineage>
        <taxon>Eukaryota</taxon>
        <taxon>Metazoa</taxon>
        <taxon>Chordata</taxon>
        <taxon>Craniata</taxon>
        <taxon>Vertebrata</taxon>
        <taxon>Euteleostomi</taxon>
        <taxon>Actinopterygii</taxon>
        <taxon>Neopterygii</taxon>
        <taxon>Teleostei</taxon>
        <taxon>Neoteleostei</taxon>
        <taxon>Acanthomorphata</taxon>
        <taxon>Eupercaria</taxon>
        <taxon>Perciformes</taxon>
        <taxon>Notothenioidei</taxon>
        <taxon>Nototheniidae</taxon>
        <taxon>Dissostichus</taxon>
    </lineage>
</organism>
<evidence type="ECO:0000313" key="2">
    <source>
        <dbReference type="EMBL" id="KAF3841720.1"/>
    </source>
</evidence>
<reference evidence="1 3" key="1">
    <citation type="submission" date="2020-03" db="EMBL/GenBank/DDBJ databases">
        <title>Dissostichus mawsoni Genome sequencing and assembly.</title>
        <authorList>
            <person name="Park H."/>
        </authorList>
    </citation>
    <scope>NUCLEOTIDE SEQUENCE [LARGE SCALE GENOMIC DNA]</scope>
    <source>
        <strain evidence="1">DM0001</strain>
        <tissue evidence="1">Muscle</tissue>
    </source>
</reference>
<evidence type="ECO:0000313" key="1">
    <source>
        <dbReference type="EMBL" id="KAF3841710.1"/>
    </source>
</evidence>
<gene>
    <name evidence="1" type="ORF">F7725_023661</name>
    <name evidence="2" type="ORF">F7725_023671</name>
</gene>
<comment type="caution">
    <text evidence="1">The sequence shown here is derived from an EMBL/GenBank/DDBJ whole genome shotgun (WGS) entry which is preliminary data.</text>
</comment>
<accession>A0A7J5XX73</accession>
<sequence>MNTNVQDTHSFTYSHVFHLFRLRRELEMHEEGELELLREAPRSEIHVLKSQKLDSSQESKPR</sequence>
<dbReference type="EMBL" id="JAAKFY010000019">
    <property type="protein sequence ID" value="KAF3841710.1"/>
    <property type="molecule type" value="Genomic_DNA"/>
</dbReference>
<protein>
    <submittedName>
        <fullName evidence="1">Uncharacterized protein</fullName>
    </submittedName>
</protein>